<feature type="compositionally biased region" description="Low complexity" evidence="11">
    <location>
        <begin position="181"/>
        <end position="191"/>
    </location>
</feature>
<dbReference type="Pfam" id="PF11566">
    <property type="entry name" value="PI31_Prot_N"/>
    <property type="match status" value="1"/>
</dbReference>
<dbReference type="GO" id="GO:0000502">
    <property type="term" value="C:proteasome complex"/>
    <property type="evidence" value="ECO:0007669"/>
    <property type="project" value="UniProtKB-KW"/>
</dbReference>
<dbReference type="PANTHER" id="PTHR13266">
    <property type="entry name" value="PROTEASOME INHIBITOR"/>
    <property type="match status" value="1"/>
</dbReference>
<dbReference type="EMBL" id="JANAWD010000060">
    <property type="protein sequence ID" value="KAJ3488765.1"/>
    <property type="molecule type" value="Genomic_DNA"/>
</dbReference>
<dbReference type="GO" id="GO:0005783">
    <property type="term" value="C:endoplasmic reticulum"/>
    <property type="evidence" value="ECO:0007669"/>
    <property type="project" value="UniProtKB-SubCell"/>
</dbReference>
<comment type="caution">
    <text evidence="14">The sequence shown here is derived from an EMBL/GenBank/DDBJ whole genome shotgun (WGS) entry which is preliminary data.</text>
</comment>
<feature type="domain" description="PI31 proteasome regulator N-terminal" evidence="13">
    <location>
        <begin position="23"/>
        <end position="172"/>
    </location>
</feature>
<feature type="region of interest" description="Disordered" evidence="11">
    <location>
        <begin position="176"/>
        <end position="222"/>
    </location>
</feature>
<dbReference type="PANTHER" id="PTHR13266:SF1">
    <property type="entry name" value="PROTEASOME INHIBITOR PI31 SUBUNIT"/>
    <property type="match status" value="1"/>
</dbReference>
<evidence type="ECO:0000259" key="13">
    <source>
        <dbReference type="Pfam" id="PF11566"/>
    </source>
</evidence>
<protein>
    <recommendedName>
        <fullName evidence="16">Proteasome inhibitor PI31 subunit</fullName>
    </recommendedName>
</protein>
<keyword evidence="5" id="KW-0963">Cytoplasm</keyword>
<reference evidence="14" key="1">
    <citation type="submission" date="2022-07" db="EMBL/GenBank/DDBJ databases">
        <title>Genome Sequence of Physisporinus lineatus.</title>
        <authorList>
            <person name="Buettner E."/>
        </authorList>
    </citation>
    <scope>NUCLEOTIDE SEQUENCE</scope>
    <source>
        <strain evidence="14">VT162</strain>
    </source>
</reference>
<comment type="subcellular location">
    <subcellularLocation>
        <location evidence="2">Cytoplasm</location>
    </subcellularLocation>
    <subcellularLocation>
        <location evidence="1">Endoplasmic reticulum</location>
    </subcellularLocation>
</comment>
<dbReference type="InterPro" id="IPR013886">
    <property type="entry name" value="PI31_Prot_C"/>
</dbReference>
<evidence type="ECO:0000256" key="9">
    <source>
        <dbReference type="ARBA" id="ARBA00022990"/>
    </source>
</evidence>
<name>A0AAD5YLQ4_9APHY</name>
<keyword evidence="9" id="KW-0007">Acetylation</keyword>
<feature type="domain" description="PI31 proteasome regulator C-terminal" evidence="12">
    <location>
        <begin position="202"/>
        <end position="275"/>
    </location>
</feature>
<gene>
    <name evidence="14" type="ORF">NLI96_g2628</name>
</gene>
<dbReference type="Gene3D" id="3.40.1000.30">
    <property type="match status" value="1"/>
</dbReference>
<dbReference type="GO" id="GO:0004866">
    <property type="term" value="F:endopeptidase inhibitor activity"/>
    <property type="evidence" value="ECO:0007669"/>
    <property type="project" value="InterPro"/>
</dbReference>
<evidence type="ECO:0000256" key="2">
    <source>
        <dbReference type="ARBA" id="ARBA00004496"/>
    </source>
</evidence>
<dbReference type="Pfam" id="PF08577">
    <property type="entry name" value="PI31_Prot_C"/>
    <property type="match status" value="1"/>
</dbReference>
<keyword evidence="4" id="KW-0488">Methylation</keyword>
<proteinExistence type="inferred from homology"/>
<organism evidence="14 15">
    <name type="scientific">Meripilus lineatus</name>
    <dbReference type="NCBI Taxonomy" id="2056292"/>
    <lineage>
        <taxon>Eukaryota</taxon>
        <taxon>Fungi</taxon>
        <taxon>Dikarya</taxon>
        <taxon>Basidiomycota</taxon>
        <taxon>Agaricomycotina</taxon>
        <taxon>Agaricomycetes</taxon>
        <taxon>Polyporales</taxon>
        <taxon>Meripilaceae</taxon>
        <taxon>Meripilus</taxon>
    </lineage>
</organism>
<dbReference type="GO" id="GO:0070628">
    <property type="term" value="F:proteasome binding"/>
    <property type="evidence" value="ECO:0007669"/>
    <property type="project" value="InterPro"/>
</dbReference>
<evidence type="ECO:0000256" key="4">
    <source>
        <dbReference type="ARBA" id="ARBA00022481"/>
    </source>
</evidence>
<dbReference type="InterPro" id="IPR021625">
    <property type="entry name" value="PI31_Prot_N"/>
</dbReference>
<evidence type="ECO:0000313" key="15">
    <source>
        <dbReference type="Proteomes" id="UP001212997"/>
    </source>
</evidence>
<sequence>MTHNILDPSALISTLPQYLPENKKNLSSPQGAIASLVHSAMTALGFRLIAIDDTSPSQSYPNNVLPESWDAHGPGSYTFRYRHDQSSLEFVLKVSKLGGRTMIHAIAVESDKTASLDISTNDFTSPSFFPHDLSTTDAPLIHGFISSFRVTDLMSQFQLTIVQKLVPGLRKEGYTETADNAASSSRASAPQPAAPEPNPLEIGRRDLEPFPRNPFAPPSLFGDNSGDGMFVGPDHPIFGGGMRGPGPGGRGPWGGDGYLPPMGAPPGARFDPVGPGLGPLPGGRLPRGPGGFGGGGRGLPGGDPDNDEFMPPGAGDMYM</sequence>
<keyword evidence="8" id="KW-0647">Proteasome</keyword>
<comment type="similarity">
    <text evidence="3">Belongs to the proteasome inhibitor PI31 family.</text>
</comment>
<evidence type="ECO:0000256" key="11">
    <source>
        <dbReference type="SAM" id="MobiDB-lite"/>
    </source>
</evidence>
<evidence type="ECO:0000256" key="7">
    <source>
        <dbReference type="ARBA" id="ARBA00022824"/>
    </source>
</evidence>
<dbReference type="GO" id="GO:0043161">
    <property type="term" value="P:proteasome-mediated ubiquitin-dependent protein catabolic process"/>
    <property type="evidence" value="ECO:0007669"/>
    <property type="project" value="InterPro"/>
</dbReference>
<feature type="region of interest" description="Disordered" evidence="11">
    <location>
        <begin position="264"/>
        <end position="319"/>
    </location>
</feature>
<evidence type="ECO:0000256" key="8">
    <source>
        <dbReference type="ARBA" id="ARBA00022942"/>
    </source>
</evidence>
<evidence type="ECO:0008006" key="16">
    <source>
        <dbReference type="Google" id="ProtNLM"/>
    </source>
</evidence>
<feature type="compositionally biased region" description="Gly residues" evidence="11">
    <location>
        <begin position="288"/>
        <end position="301"/>
    </location>
</feature>
<evidence type="ECO:0000256" key="10">
    <source>
        <dbReference type="ARBA" id="ARBA00024805"/>
    </source>
</evidence>
<keyword evidence="7" id="KW-0256">Endoplasmic reticulum</keyword>
<evidence type="ECO:0000259" key="12">
    <source>
        <dbReference type="Pfam" id="PF08577"/>
    </source>
</evidence>
<dbReference type="AlphaFoldDB" id="A0AAD5YLQ4"/>
<evidence type="ECO:0000256" key="3">
    <source>
        <dbReference type="ARBA" id="ARBA00006405"/>
    </source>
</evidence>
<keyword evidence="15" id="KW-1185">Reference proteome</keyword>
<accession>A0AAD5YLQ4</accession>
<comment type="function">
    <text evidence="10">Plays an important role in control of proteasome function. Inhibits the hydrolysis of protein and peptide substrates by the 20S proteasome. Also inhibits the activation of the proteasome by the proteasome regulatory proteins PA700 and PA28.</text>
</comment>
<keyword evidence="6" id="KW-0597">Phosphoprotein</keyword>
<evidence type="ECO:0000256" key="5">
    <source>
        <dbReference type="ARBA" id="ARBA00022490"/>
    </source>
</evidence>
<dbReference type="Proteomes" id="UP001212997">
    <property type="component" value="Unassembled WGS sequence"/>
</dbReference>
<evidence type="ECO:0000313" key="14">
    <source>
        <dbReference type="EMBL" id="KAJ3488765.1"/>
    </source>
</evidence>
<dbReference type="InterPro" id="IPR045128">
    <property type="entry name" value="PI31-like"/>
</dbReference>
<evidence type="ECO:0000256" key="1">
    <source>
        <dbReference type="ARBA" id="ARBA00004240"/>
    </source>
</evidence>
<evidence type="ECO:0000256" key="6">
    <source>
        <dbReference type="ARBA" id="ARBA00022553"/>
    </source>
</evidence>